<dbReference type="InterPro" id="IPR029061">
    <property type="entry name" value="THDP-binding"/>
</dbReference>
<comment type="caution">
    <text evidence="3">The sequence shown here is derived from an EMBL/GenBank/DDBJ whole genome shotgun (WGS) entry which is preliminary data.</text>
</comment>
<dbReference type="AlphaFoldDB" id="A0A7X1LR31"/>
<dbReference type="InterPro" id="IPR051457">
    <property type="entry name" value="2-oxoacid:Fd_oxidoreductase"/>
</dbReference>
<evidence type="ECO:0000313" key="4">
    <source>
        <dbReference type="Proteomes" id="UP000517694"/>
    </source>
</evidence>
<protein>
    <submittedName>
        <fullName evidence="3">2-oxoacid:ferredoxin oxidoreductase subunit beta</fullName>
    </submittedName>
</protein>
<gene>
    <name evidence="3" type="ORF">H1R13_08220</name>
</gene>
<dbReference type="PANTHER" id="PTHR48084">
    <property type="entry name" value="2-OXOGLUTARATE OXIDOREDUCTASE SUBUNIT KORB-RELATED"/>
    <property type="match status" value="1"/>
</dbReference>
<dbReference type="RefSeq" id="WP_159663527.1">
    <property type="nucleotide sequence ID" value="NZ_JACMHY010000002.1"/>
</dbReference>
<dbReference type="GO" id="GO:0030976">
    <property type="term" value="F:thiamine pyrophosphate binding"/>
    <property type="evidence" value="ECO:0007669"/>
    <property type="project" value="InterPro"/>
</dbReference>
<dbReference type="InterPro" id="IPR011766">
    <property type="entry name" value="TPP_enzyme_TPP-bd"/>
</dbReference>
<evidence type="ECO:0000256" key="1">
    <source>
        <dbReference type="ARBA" id="ARBA00023002"/>
    </source>
</evidence>
<dbReference type="OrthoDB" id="9775140at2"/>
<feature type="domain" description="Thiamine pyrophosphate enzyme TPP-binding" evidence="2">
    <location>
        <begin position="67"/>
        <end position="214"/>
    </location>
</feature>
<dbReference type="SUPFAM" id="SSF52518">
    <property type="entry name" value="Thiamin diphosphate-binding fold (THDP-binding)"/>
    <property type="match status" value="1"/>
</dbReference>
<dbReference type="GO" id="GO:0045333">
    <property type="term" value="P:cellular respiration"/>
    <property type="evidence" value="ECO:0007669"/>
    <property type="project" value="UniProtKB-ARBA"/>
</dbReference>
<dbReference type="EMBL" id="JACMHY010000002">
    <property type="protein sequence ID" value="MBC2864986.1"/>
    <property type="molecule type" value="Genomic_DNA"/>
</dbReference>
<keyword evidence="1" id="KW-0560">Oxidoreductase</keyword>
<dbReference type="CDD" id="cd03375">
    <property type="entry name" value="TPP_OGFOR"/>
    <property type="match status" value="1"/>
</dbReference>
<dbReference type="GO" id="GO:0016625">
    <property type="term" value="F:oxidoreductase activity, acting on the aldehyde or oxo group of donors, iron-sulfur protein as acceptor"/>
    <property type="evidence" value="ECO:0007669"/>
    <property type="project" value="UniProtKB-ARBA"/>
</dbReference>
<sequence length="352" mass="37602">MTTTDLGFPGLAGVPAATGKLTAKDFASDQEVRWCPGCGDYAILKAVQSFLPELGLRRENMVFVSGIGCSSRFPYYLDTYGMHSIHGRAPAIATGIATARPDLSVWVVTGDGDSLSIGGNHLIHALRRNVNLTILLFNNRIYGLTKGQYSPTSETGKVTKSTPMGSLETPFNPVSLALGAEATFVARTIDSDRKHLTAALRAAAAHRGTALVEIYQNCPVFNDGAFDAVKNPGTRDDAIIPLEHGRPIRFGSDQQYGVVRTGTGVEIVEDPADEDVLVHDAHAADPATAFAISRLTDAGVLHRAPIGIFRQVQRPTYDDMAREQLAAAAAETSDRREALAGLIAGSDTWTIL</sequence>
<dbReference type="Pfam" id="PF02775">
    <property type="entry name" value="TPP_enzyme_C"/>
    <property type="match status" value="1"/>
</dbReference>
<organism evidence="3 4">
    <name type="scientific">Streptomyces mexicanus</name>
    <dbReference type="NCBI Taxonomy" id="178566"/>
    <lineage>
        <taxon>Bacteria</taxon>
        <taxon>Bacillati</taxon>
        <taxon>Actinomycetota</taxon>
        <taxon>Actinomycetes</taxon>
        <taxon>Kitasatosporales</taxon>
        <taxon>Streptomycetaceae</taxon>
        <taxon>Streptomyces</taxon>
    </lineage>
</organism>
<accession>A0A7X1LR31</accession>
<dbReference type="PANTHER" id="PTHR48084:SF4">
    <property type="entry name" value="2-OXOGLUTARATE OXIDOREDUCTASE SUBUNIT KORB"/>
    <property type="match status" value="1"/>
</dbReference>
<reference evidence="3 4" key="1">
    <citation type="submission" date="2020-08" db="EMBL/GenBank/DDBJ databases">
        <title>Whole-Genome Sequence of French Clinical Streptomyces mexicanus Strain Q0842.</title>
        <authorList>
            <person name="Boxberger M."/>
            <person name="La Scola B."/>
        </authorList>
    </citation>
    <scope>NUCLEOTIDE SEQUENCE [LARGE SCALE GENOMIC DNA]</scope>
    <source>
        <strain evidence="3 4">Marseille-Q0842</strain>
    </source>
</reference>
<evidence type="ECO:0000259" key="2">
    <source>
        <dbReference type="Pfam" id="PF02775"/>
    </source>
</evidence>
<proteinExistence type="predicted"/>
<evidence type="ECO:0000313" key="3">
    <source>
        <dbReference type="EMBL" id="MBC2864986.1"/>
    </source>
</evidence>
<dbReference type="GO" id="GO:0000287">
    <property type="term" value="F:magnesium ion binding"/>
    <property type="evidence" value="ECO:0007669"/>
    <property type="project" value="UniProtKB-ARBA"/>
</dbReference>
<name>A0A7X1LR31_9ACTN</name>
<dbReference type="Proteomes" id="UP000517694">
    <property type="component" value="Unassembled WGS sequence"/>
</dbReference>
<dbReference type="Gene3D" id="3.40.50.970">
    <property type="match status" value="1"/>
</dbReference>
<keyword evidence="4" id="KW-1185">Reference proteome</keyword>